<organism evidence="1 2">
    <name type="scientific">Aphanomyces invadans</name>
    <dbReference type="NCBI Taxonomy" id="157072"/>
    <lineage>
        <taxon>Eukaryota</taxon>
        <taxon>Sar</taxon>
        <taxon>Stramenopiles</taxon>
        <taxon>Oomycota</taxon>
        <taxon>Saprolegniomycetes</taxon>
        <taxon>Saprolegniales</taxon>
        <taxon>Verrucalvaceae</taxon>
        <taxon>Aphanomyces</taxon>
    </lineage>
</organism>
<proteinExistence type="predicted"/>
<evidence type="ECO:0000313" key="1">
    <source>
        <dbReference type="EMBL" id="RHY33038.1"/>
    </source>
</evidence>
<dbReference type="EMBL" id="QUSY01000097">
    <property type="protein sequence ID" value="RHY33038.1"/>
    <property type="molecule type" value="Genomic_DNA"/>
</dbReference>
<gene>
    <name evidence="1" type="ORF">DYB32_001927</name>
</gene>
<dbReference type="Proteomes" id="UP000285060">
    <property type="component" value="Unassembled WGS sequence"/>
</dbReference>
<dbReference type="InterPro" id="IPR008775">
    <property type="entry name" value="Phytyl_CoA_dOase-like"/>
</dbReference>
<evidence type="ECO:0000313" key="2">
    <source>
        <dbReference type="Proteomes" id="UP000285060"/>
    </source>
</evidence>
<dbReference type="AlphaFoldDB" id="A0A418B4K9"/>
<reference evidence="1 2" key="1">
    <citation type="submission" date="2018-08" db="EMBL/GenBank/DDBJ databases">
        <title>Aphanomyces genome sequencing and annotation.</title>
        <authorList>
            <person name="Minardi D."/>
            <person name="Oidtmann B."/>
            <person name="Van Der Giezen M."/>
            <person name="Studholme D.J."/>
        </authorList>
    </citation>
    <scope>NUCLEOTIDE SEQUENCE [LARGE SCALE GENOMIC DNA]</scope>
    <source>
        <strain evidence="1 2">NJM0002</strain>
    </source>
</reference>
<name>A0A418B4K9_9STRA</name>
<dbReference type="Gene3D" id="2.60.120.620">
    <property type="entry name" value="q2cbj1_9rhob like domain"/>
    <property type="match status" value="1"/>
</dbReference>
<comment type="caution">
    <text evidence="1">The sequence shown here is derived from an EMBL/GenBank/DDBJ whole genome shotgun (WGS) entry which is preliminary data.</text>
</comment>
<protein>
    <submittedName>
        <fullName evidence="1">Uncharacterized protein</fullName>
    </submittedName>
</protein>
<dbReference type="SUPFAM" id="SSF51197">
    <property type="entry name" value="Clavaminate synthase-like"/>
    <property type="match status" value="1"/>
</dbReference>
<dbReference type="Pfam" id="PF05721">
    <property type="entry name" value="PhyH"/>
    <property type="match status" value="1"/>
</dbReference>
<keyword evidence="2" id="KW-1185">Reference proteome</keyword>
<dbReference type="VEuPathDB" id="FungiDB:H310_00792"/>
<accession>A0A418B4K9</accession>
<sequence>MATPTWANGSVVAVTHVTTGTSFRALVEKDKAGPIVTFCNLDAPYEKLKVSQNDGETSWGAGGGKFAAFVATPLDTAGTTDHVFTLQLCANQKKTNASDGSEGWYLGVVPSASTCRGIHLTPGYVLIGNAAAHSFAVAEITSRAHMQLSAATACSLPPLTPGQIDSFCRDGYVILPRAVPVPVVHDALRRINHELGKPGMMIQGGVEGTAKLAGNTSNHPAILDLYNPLHAAVESLIGRGCVDRPQGAQLALRFPEVCAPYQVLGTEWHTDGMRQGKWNPFTLLVGVTLSDSASSTECGNLLVFPRTHHTLHKMLQSPSDKADLLRACTAADKAWGQGQGLPDLGPPLALRLSPGDAVLAHPKTAHRGGPNFSPHIRYQVYFRIKHKDHAALQTQLETNLYADLEGCWPGLD</sequence>